<proteinExistence type="predicted"/>
<keyword evidence="2" id="KW-1185">Reference proteome</keyword>
<gene>
    <name evidence="1" type="ORF">BDN72DRAFT_842437</name>
</gene>
<accession>A0ACD3APR7</accession>
<organism evidence="1 2">
    <name type="scientific">Pluteus cervinus</name>
    <dbReference type="NCBI Taxonomy" id="181527"/>
    <lineage>
        <taxon>Eukaryota</taxon>
        <taxon>Fungi</taxon>
        <taxon>Dikarya</taxon>
        <taxon>Basidiomycota</taxon>
        <taxon>Agaricomycotina</taxon>
        <taxon>Agaricomycetes</taxon>
        <taxon>Agaricomycetidae</taxon>
        <taxon>Agaricales</taxon>
        <taxon>Pluteineae</taxon>
        <taxon>Pluteaceae</taxon>
        <taxon>Pluteus</taxon>
    </lineage>
</organism>
<evidence type="ECO:0000313" key="1">
    <source>
        <dbReference type="EMBL" id="TFK67943.1"/>
    </source>
</evidence>
<protein>
    <submittedName>
        <fullName evidence="1">Uncharacterized protein</fullName>
    </submittedName>
</protein>
<reference evidence="1 2" key="1">
    <citation type="journal article" date="2019" name="Nat. Ecol. Evol.">
        <title>Megaphylogeny resolves global patterns of mushroom evolution.</title>
        <authorList>
            <person name="Varga T."/>
            <person name="Krizsan K."/>
            <person name="Foldi C."/>
            <person name="Dima B."/>
            <person name="Sanchez-Garcia M."/>
            <person name="Sanchez-Ramirez S."/>
            <person name="Szollosi G.J."/>
            <person name="Szarkandi J.G."/>
            <person name="Papp V."/>
            <person name="Albert L."/>
            <person name="Andreopoulos W."/>
            <person name="Angelini C."/>
            <person name="Antonin V."/>
            <person name="Barry K.W."/>
            <person name="Bougher N.L."/>
            <person name="Buchanan P."/>
            <person name="Buyck B."/>
            <person name="Bense V."/>
            <person name="Catcheside P."/>
            <person name="Chovatia M."/>
            <person name="Cooper J."/>
            <person name="Damon W."/>
            <person name="Desjardin D."/>
            <person name="Finy P."/>
            <person name="Geml J."/>
            <person name="Haridas S."/>
            <person name="Hughes K."/>
            <person name="Justo A."/>
            <person name="Karasinski D."/>
            <person name="Kautmanova I."/>
            <person name="Kiss B."/>
            <person name="Kocsube S."/>
            <person name="Kotiranta H."/>
            <person name="LaButti K.M."/>
            <person name="Lechner B.E."/>
            <person name="Liimatainen K."/>
            <person name="Lipzen A."/>
            <person name="Lukacs Z."/>
            <person name="Mihaltcheva S."/>
            <person name="Morgado L.N."/>
            <person name="Niskanen T."/>
            <person name="Noordeloos M.E."/>
            <person name="Ohm R.A."/>
            <person name="Ortiz-Santana B."/>
            <person name="Ovrebo C."/>
            <person name="Racz N."/>
            <person name="Riley R."/>
            <person name="Savchenko A."/>
            <person name="Shiryaev A."/>
            <person name="Soop K."/>
            <person name="Spirin V."/>
            <person name="Szebenyi C."/>
            <person name="Tomsovsky M."/>
            <person name="Tulloss R.E."/>
            <person name="Uehling J."/>
            <person name="Grigoriev I.V."/>
            <person name="Vagvolgyi C."/>
            <person name="Papp T."/>
            <person name="Martin F.M."/>
            <person name="Miettinen O."/>
            <person name="Hibbett D.S."/>
            <person name="Nagy L.G."/>
        </authorList>
    </citation>
    <scope>NUCLEOTIDE SEQUENCE [LARGE SCALE GENOMIC DNA]</scope>
    <source>
        <strain evidence="1 2">NL-1719</strain>
    </source>
</reference>
<dbReference type="Proteomes" id="UP000308600">
    <property type="component" value="Unassembled WGS sequence"/>
</dbReference>
<dbReference type="EMBL" id="ML208363">
    <property type="protein sequence ID" value="TFK67943.1"/>
    <property type="molecule type" value="Genomic_DNA"/>
</dbReference>
<sequence>MESRILNKHLACSEDVTNIAQANTPIHRLPPELLATVFLLQKTFYWPNGTRIPWLTVSQVCRRWMDVAYETATLWSSISISRHLPPHIVEKSLQLSKSAPLDIKLHMFEDEQQMNPPLEDAVCRIRCFRAVISVHNWEILRTLFTSPAPLLESLSLHLTQPYHNNYYRRLDDLFSGITQQLRYLSVSGCAVDFGSSFLANLTILEISNPKPQLGALDLLAALHKLPRLKSLRVSNVFQSDMEDNPIHMPIPRSTKVVKLSSLGLLSIYGLSYAQDLDFLSYLSFPSTTILLFSSGYPHEYHDPLVAISDFWKIHASARQNFGNFAPTRIDLSPLYGRLKLDIWDNQKLLCAFKLDNYADDEEEARYVISDDPEIKELFSRLSFLSVTEFSTNCYVSPFAWPIISSSFPNLQCLSVEEVTEEATVIQAIIDDYKSKSSLLPNLKPIFPRLRSLSIAKAQFDDDCKKCLIQALKCQKARSSSLNYLKLDECFGVDEKLVVSLREVEGLDVDWCAWSAEGRGAMNLINDEHKKAQDHGEIDLRRVKGFDSISACYYMDTW</sequence>
<name>A0ACD3APR7_9AGAR</name>
<evidence type="ECO:0000313" key="2">
    <source>
        <dbReference type="Proteomes" id="UP000308600"/>
    </source>
</evidence>